<evidence type="ECO:0000313" key="2">
    <source>
        <dbReference type="Proteomes" id="UP000593568"/>
    </source>
</evidence>
<accession>A0A7J9DH17</accession>
<dbReference type="EMBL" id="JABEZW010000002">
    <property type="protein sequence ID" value="MBA0759938.1"/>
    <property type="molecule type" value="Genomic_DNA"/>
</dbReference>
<proteinExistence type="predicted"/>
<gene>
    <name evidence="1" type="ORF">Gotri_022748</name>
</gene>
<comment type="caution">
    <text evidence="1">The sequence shown here is derived from an EMBL/GenBank/DDBJ whole genome shotgun (WGS) entry which is preliminary data.</text>
</comment>
<reference evidence="1 2" key="1">
    <citation type="journal article" date="2019" name="Genome Biol. Evol.">
        <title>Insights into the evolution of the New World diploid cottons (Gossypium, subgenus Houzingenia) based on genome sequencing.</title>
        <authorList>
            <person name="Grover C.E."/>
            <person name="Arick M.A. 2nd"/>
            <person name="Thrash A."/>
            <person name="Conover J.L."/>
            <person name="Sanders W.S."/>
            <person name="Peterson D.G."/>
            <person name="Frelichowski J.E."/>
            <person name="Scheffler J.A."/>
            <person name="Scheffler B.E."/>
            <person name="Wendel J.F."/>
        </authorList>
    </citation>
    <scope>NUCLEOTIDE SEQUENCE [LARGE SCALE GENOMIC DNA]</scope>
    <source>
        <strain evidence="1">8</strain>
        <tissue evidence="1">Leaf</tissue>
    </source>
</reference>
<dbReference type="Proteomes" id="UP000593568">
    <property type="component" value="Unassembled WGS sequence"/>
</dbReference>
<protein>
    <submittedName>
        <fullName evidence="1">Uncharacterized protein</fullName>
    </submittedName>
</protein>
<organism evidence="1 2">
    <name type="scientific">Gossypium trilobum</name>
    <dbReference type="NCBI Taxonomy" id="34281"/>
    <lineage>
        <taxon>Eukaryota</taxon>
        <taxon>Viridiplantae</taxon>
        <taxon>Streptophyta</taxon>
        <taxon>Embryophyta</taxon>
        <taxon>Tracheophyta</taxon>
        <taxon>Spermatophyta</taxon>
        <taxon>Magnoliopsida</taxon>
        <taxon>eudicotyledons</taxon>
        <taxon>Gunneridae</taxon>
        <taxon>Pentapetalae</taxon>
        <taxon>rosids</taxon>
        <taxon>malvids</taxon>
        <taxon>Malvales</taxon>
        <taxon>Malvaceae</taxon>
        <taxon>Malvoideae</taxon>
        <taxon>Gossypium</taxon>
    </lineage>
</organism>
<evidence type="ECO:0000313" key="1">
    <source>
        <dbReference type="EMBL" id="MBA0759938.1"/>
    </source>
</evidence>
<name>A0A7J9DH17_9ROSI</name>
<dbReference type="AlphaFoldDB" id="A0A7J9DH17"/>
<keyword evidence="2" id="KW-1185">Reference proteome</keyword>
<sequence>MEKLMSKAELSKEMCTFPAVHPNNCGINEAPINNDVNAGKGETSSAAVAVAIPIAD</sequence>
<feature type="non-terminal residue" evidence="1">
    <location>
        <position position="56"/>
    </location>
</feature>